<keyword evidence="1" id="KW-1133">Transmembrane helix</keyword>
<dbReference type="SUPFAM" id="SSF81321">
    <property type="entry name" value="Family A G protein-coupled receptor-like"/>
    <property type="match status" value="1"/>
</dbReference>
<dbReference type="STRING" id="6238.A8XTM0"/>
<dbReference type="CTD" id="8580367"/>
<evidence type="ECO:0000313" key="2">
    <source>
        <dbReference type="EMBL" id="CAP35996.1"/>
    </source>
</evidence>
<evidence type="ECO:0000256" key="1">
    <source>
        <dbReference type="SAM" id="Phobius"/>
    </source>
</evidence>
<dbReference type="PANTHER" id="PTHR22751:SF283">
    <property type="entry name" value="G-PROTEIN COUPLED RECEPTORS FAMILY 1 PROFILE DOMAIN-CONTAINING PROTEIN-RELATED"/>
    <property type="match status" value="1"/>
</dbReference>
<dbReference type="GO" id="GO:0008528">
    <property type="term" value="F:G protein-coupled peptide receptor activity"/>
    <property type="evidence" value="ECO:0007669"/>
    <property type="project" value="InterPro"/>
</dbReference>
<evidence type="ECO:0000313" key="4">
    <source>
        <dbReference type="WormBase" id="CBG18573"/>
    </source>
</evidence>
<dbReference type="WormBase" id="CBG18573">
    <property type="protein sequence ID" value="CBP19322"/>
    <property type="gene ID" value="WBGene00037966"/>
</dbReference>
<dbReference type="Gene3D" id="1.20.1070.10">
    <property type="entry name" value="Rhodopsin 7-helix transmembrane proteins"/>
    <property type="match status" value="1"/>
</dbReference>
<dbReference type="Pfam" id="PF10324">
    <property type="entry name" value="7TM_GPCR_Srw"/>
    <property type="match status" value="1"/>
</dbReference>
<name>A8XTM0_CAEBR</name>
<feature type="transmembrane region" description="Helical" evidence="1">
    <location>
        <begin position="48"/>
        <end position="68"/>
    </location>
</feature>
<dbReference type="PANTHER" id="PTHR22751">
    <property type="entry name" value="G-PROTEIN COUPLED RECEPTOR-RELATED"/>
    <property type="match status" value="1"/>
</dbReference>
<keyword evidence="1" id="KW-0812">Transmembrane</keyword>
<dbReference type="Proteomes" id="UP000008549">
    <property type="component" value="Unassembled WGS sequence"/>
</dbReference>
<dbReference type="EMBL" id="HE601466">
    <property type="protein sequence ID" value="CAP35996.1"/>
    <property type="molecule type" value="Genomic_DNA"/>
</dbReference>
<proteinExistence type="predicted"/>
<feature type="transmembrane region" description="Helical" evidence="1">
    <location>
        <begin position="18"/>
        <end position="39"/>
    </location>
</feature>
<keyword evidence="3" id="KW-1185">Reference proteome</keyword>
<protein>
    <submittedName>
        <fullName evidence="2">Protein CBG18573</fullName>
    </submittedName>
</protein>
<feature type="transmembrane region" description="Helical" evidence="1">
    <location>
        <begin position="88"/>
        <end position="112"/>
    </location>
</feature>
<reference evidence="2 3" key="1">
    <citation type="journal article" date="2003" name="PLoS Biol.">
        <title>The genome sequence of Caenorhabditis briggsae: a platform for comparative genomics.</title>
        <authorList>
            <person name="Stein L.D."/>
            <person name="Bao Z."/>
            <person name="Blasiar D."/>
            <person name="Blumenthal T."/>
            <person name="Brent M.R."/>
            <person name="Chen N."/>
            <person name="Chinwalla A."/>
            <person name="Clarke L."/>
            <person name="Clee C."/>
            <person name="Coghlan A."/>
            <person name="Coulson A."/>
            <person name="D'Eustachio P."/>
            <person name="Fitch D.H."/>
            <person name="Fulton L.A."/>
            <person name="Fulton R.E."/>
            <person name="Griffiths-Jones S."/>
            <person name="Harris T.W."/>
            <person name="Hillier L.W."/>
            <person name="Kamath R."/>
            <person name="Kuwabara P.E."/>
            <person name="Mardis E.R."/>
            <person name="Marra M.A."/>
            <person name="Miner T.L."/>
            <person name="Minx P."/>
            <person name="Mullikin J.C."/>
            <person name="Plumb R.W."/>
            <person name="Rogers J."/>
            <person name="Schein J.E."/>
            <person name="Sohrmann M."/>
            <person name="Spieth J."/>
            <person name="Stajich J.E."/>
            <person name="Wei C."/>
            <person name="Willey D."/>
            <person name="Wilson R.K."/>
            <person name="Durbin R."/>
            <person name="Waterston R.H."/>
        </authorList>
    </citation>
    <scope>NUCLEOTIDE SEQUENCE [LARGE SCALE GENOMIC DNA]</scope>
    <source>
        <strain evidence="2 3">AF16</strain>
    </source>
</reference>
<reference evidence="2 3" key="2">
    <citation type="journal article" date="2011" name="PLoS Genet.">
        <title>Caenorhabditis briggsae recombinant inbred line genotypes reveal inter-strain incompatibility and the evolution of recombination.</title>
        <authorList>
            <person name="Ross J.A."/>
            <person name="Koboldt D.C."/>
            <person name="Staisch J.E."/>
            <person name="Chamberlin H.M."/>
            <person name="Gupta B.P."/>
            <person name="Miller R.D."/>
            <person name="Baird S.E."/>
            <person name="Haag E.S."/>
        </authorList>
    </citation>
    <scope>NUCLEOTIDE SEQUENCE [LARGE SCALE GENOMIC DNA]</scope>
    <source>
        <strain evidence="2 3">AF16</strain>
    </source>
</reference>
<dbReference type="AlphaFoldDB" id="A8XTM0"/>
<evidence type="ECO:0000313" key="3">
    <source>
        <dbReference type="Proteomes" id="UP000008549"/>
    </source>
</evidence>
<accession>A8XTM0</accession>
<dbReference type="InParanoid" id="A8XTM0"/>
<gene>
    <name evidence="2 4" type="ORF">CBG18573</name>
    <name evidence="2" type="ORF">CBG_18573</name>
</gene>
<sequence length="123" mass="14451">MYSEAALPYLNFDYNSRFLTVVLSIFGIISNILHFSILIKKSLRTSPVFIFMAVISICDIFQLSIQIFNDISHLINFKNPHFCLGYYTYWGTVLQLLILFFSSFFISISNWFPKCIQKKLFHI</sequence>
<organism evidence="2 3">
    <name type="scientific">Caenorhabditis briggsae</name>
    <dbReference type="NCBI Taxonomy" id="6238"/>
    <lineage>
        <taxon>Eukaryota</taxon>
        <taxon>Metazoa</taxon>
        <taxon>Ecdysozoa</taxon>
        <taxon>Nematoda</taxon>
        <taxon>Chromadorea</taxon>
        <taxon>Rhabditida</taxon>
        <taxon>Rhabditina</taxon>
        <taxon>Rhabditomorpha</taxon>
        <taxon>Rhabditoidea</taxon>
        <taxon>Rhabditidae</taxon>
        <taxon>Peloderinae</taxon>
        <taxon>Caenorhabditis</taxon>
    </lineage>
</organism>
<keyword evidence="1" id="KW-0472">Membrane</keyword>
<dbReference type="HOGENOM" id="CLU_2017242_0_0_1"/>
<dbReference type="GeneID" id="8580367"/>
<dbReference type="KEGG" id="cbr:CBG_18573"/>
<dbReference type="RefSeq" id="XP_002638370.1">
    <property type="nucleotide sequence ID" value="XM_002638324.1"/>
</dbReference>
<dbReference type="InterPro" id="IPR019427">
    <property type="entry name" value="7TM_GPCR_serpentine_rcpt_Srw"/>
</dbReference>